<dbReference type="PANTHER" id="PTHR30413">
    <property type="entry name" value="INNER MEMBRANE TRANSPORT PERMEASE"/>
    <property type="match status" value="1"/>
</dbReference>
<comment type="caution">
    <text evidence="8">Lacks conserved residue(s) required for the propagation of feature annotation.</text>
</comment>
<keyword evidence="5 8" id="KW-0812">Transmembrane</keyword>
<evidence type="ECO:0000256" key="3">
    <source>
        <dbReference type="ARBA" id="ARBA00022448"/>
    </source>
</evidence>
<dbReference type="InterPro" id="IPR013525">
    <property type="entry name" value="ABC2_TM"/>
</dbReference>
<dbReference type="InterPro" id="IPR047817">
    <property type="entry name" value="ABC2_TM_bact-type"/>
</dbReference>
<comment type="subcellular location">
    <subcellularLocation>
        <location evidence="1 8">Cell membrane</location>
        <topology evidence="1 8">Multi-pass membrane protein</topology>
    </subcellularLocation>
</comment>
<organism evidence="10 11">
    <name type="scientific">Candidatus Borkfalkia avistercoris</name>
    <dbReference type="NCBI Taxonomy" id="2838504"/>
    <lineage>
        <taxon>Bacteria</taxon>
        <taxon>Bacillati</taxon>
        <taxon>Bacillota</taxon>
        <taxon>Clostridia</taxon>
        <taxon>Christensenellales</taxon>
        <taxon>Christensenellaceae</taxon>
        <taxon>Candidatus Borkfalkia</taxon>
    </lineage>
</organism>
<evidence type="ECO:0000259" key="9">
    <source>
        <dbReference type="PROSITE" id="PS51012"/>
    </source>
</evidence>
<comment type="caution">
    <text evidence="10">The sequence shown here is derived from an EMBL/GenBank/DDBJ whole genome shotgun (WGS) entry which is preliminary data.</text>
</comment>
<feature type="transmembrane region" description="Helical" evidence="8">
    <location>
        <begin position="32"/>
        <end position="56"/>
    </location>
</feature>
<evidence type="ECO:0000256" key="5">
    <source>
        <dbReference type="ARBA" id="ARBA00022692"/>
    </source>
</evidence>
<dbReference type="GO" id="GO:0140359">
    <property type="term" value="F:ABC-type transporter activity"/>
    <property type="evidence" value="ECO:0007669"/>
    <property type="project" value="InterPro"/>
</dbReference>
<evidence type="ECO:0000313" key="10">
    <source>
        <dbReference type="EMBL" id="HIZ02922.1"/>
    </source>
</evidence>
<reference evidence="10" key="1">
    <citation type="journal article" date="2021" name="PeerJ">
        <title>Extensive microbial diversity within the chicken gut microbiome revealed by metagenomics and culture.</title>
        <authorList>
            <person name="Gilroy R."/>
            <person name="Ravi A."/>
            <person name="Getino M."/>
            <person name="Pursley I."/>
            <person name="Horton D.L."/>
            <person name="Alikhan N.F."/>
            <person name="Baker D."/>
            <person name="Gharbi K."/>
            <person name="Hall N."/>
            <person name="Watson M."/>
            <person name="Adriaenssens E.M."/>
            <person name="Foster-Nyarko E."/>
            <person name="Jarju S."/>
            <person name="Secka A."/>
            <person name="Antonio M."/>
            <person name="Oren A."/>
            <person name="Chaudhuri R.R."/>
            <person name="La Ragione R."/>
            <person name="Hildebrand F."/>
            <person name="Pallen M.J."/>
        </authorList>
    </citation>
    <scope>NUCLEOTIDE SEQUENCE</scope>
    <source>
        <strain evidence="10">CHK187-5294</strain>
    </source>
</reference>
<dbReference type="GO" id="GO:0005886">
    <property type="term" value="C:plasma membrane"/>
    <property type="evidence" value="ECO:0007669"/>
    <property type="project" value="UniProtKB-SubCell"/>
</dbReference>
<proteinExistence type="inferred from homology"/>
<dbReference type="GO" id="GO:0015920">
    <property type="term" value="P:lipopolysaccharide transport"/>
    <property type="evidence" value="ECO:0007669"/>
    <property type="project" value="TreeGrafter"/>
</dbReference>
<dbReference type="Pfam" id="PF01061">
    <property type="entry name" value="ABC2_membrane"/>
    <property type="match status" value="1"/>
</dbReference>
<name>A0A9D2A6A4_9FIRM</name>
<dbReference type="PROSITE" id="PS51012">
    <property type="entry name" value="ABC_TM2"/>
    <property type="match status" value="1"/>
</dbReference>
<evidence type="ECO:0000256" key="4">
    <source>
        <dbReference type="ARBA" id="ARBA00022475"/>
    </source>
</evidence>
<evidence type="ECO:0000256" key="8">
    <source>
        <dbReference type="RuleBase" id="RU361157"/>
    </source>
</evidence>
<dbReference type="EMBL" id="DXCL01000009">
    <property type="protein sequence ID" value="HIZ02922.1"/>
    <property type="molecule type" value="Genomic_DNA"/>
</dbReference>
<keyword evidence="7 8" id="KW-0472">Membrane</keyword>
<evidence type="ECO:0000313" key="11">
    <source>
        <dbReference type="Proteomes" id="UP000824132"/>
    </source>
</evidence>
<feature type="transmembrane region" description="Helical" evidence="8">
    <location>
        <begin position="229"/>
        <end position="248"/>
    </location>
</feature>
<evidence type="ECO:0000256" key="6">
    <source>
        <dbReference type="ARBA" id="ARBA00022989"/>
    </source>
</evidence>
<feature type="domain" description="ABC transmembrane type-2" evidence="9">
    <location>
        <begin position="33"/>
        <end position="251"/>
    </location>
</feature>
<protein>
    <recommendedName>
        <fullName evidence="8">Transport permease protein</fullName>
    </recommendedName>
</protein>
<feature type="transmembrane region" description="Helical" evidence="8">
    <location>
        <begin position="106"/>
        <end position="132"/>
    </location>
</feature>
<accession>A0A9D2A6A4</accession>
<evidence type="ECO:0000256" key="7">
    <source>
        <dbReference type="ARBA" id="ARBA00023136"/>
    </source>
</evidence>
<reference evidence="10" key="2">
    <citation type="submission" date="2021-04" db="EMBL/GenBank/DDBJ databases">
        <authorList>
            <person name="Gilroy R."/>
        </authorList>
    </citation>
    <scope>NUCLEOTIDE SEQUENCE</scope>
    <source>
        <strain evidence="10">CHK187-5294</strain>
    </source>
</reference>
<comment type="similarity">
    <text evidence="2 8">Belongs to the ABC-2 integral membrane protein family.</text>
</comment>
<keyword evidence="6 8" id="KW-1133">Transmembrane helix</keyword>
<evidence type="ECO:0000256" key="1">
    <source>
        <dbReference type="ARBA" id="ARBA00004651"/>
    </source>
</evidence>
<gene>
    <name evidence="10" type="ORF">H9727_01400</name>
</gene>
<evidence type="ECO:0000256" key="2">
    <source>
        <dbReference type="ARBA" id="ARBA00007783"/>
    </source>
</evidence>
<feature type="transmembrane region" description="Helical" evidence="8">
    <location>
        <begin position="144"/>
        <end position="169"/>
    </location>
</feature>
<keyword evidence="4 8" id="KW-1003">Cell membrane</keyword>
<dbReference type="PANTHER" id="PTHR30413:SF10">
    <property type="entry name" value="CAPSULE POLYSACCHARIDE EXPORT INNER-MEMBRANE PROTEIN CTRC"/>
    <property type="match status" value="1"/>
</dbReference>
<dbReference type="AlphaFoldDB" id="A0A9D2A6A4"/>
<dbReference type="Proteomes" id="UP000824132">
    <property type="component" value="Unassembled WGS sequence"/>
</dbReference>
<sequence>MTKSFFGGIWHDRYILASFVNRDLQARYRRSLLGVLWAIITPLALSIIIGTVYAVLFNQDIKVTIPILFAGLNPWTFITASAEGGNTAFINAEGYLKQLSVNPQIFPLRTVCIGFINLLYSMMAFYVLYLVLQPQAFGAEMLMVVPGLLIMFVFCWGFAQIASVANLYIRDYQPLQSLALQAFFYITPIIYRPAQLGEKLAFIYQFNPFYYVLEVVKQPLLGNMVSWETYLIAIAITAVIFAVGTAMVNRCRWKINFKL</sequence>
<keyword evidence="3 8" id="KW-0813">Transport</keyword>